<dbReference type="InterPro" id="IPR051402">
    <property type="entry name" value="KPR-Related"/>
</dbReference>
<comment type="function">
    <text evidence="9">Catalyzes the NADPH-dependent reduction of ketopantoate into pantoic acid.</text>
</comment>
<dbReference type="SUPFAM" id="SSF51735">
    <property type="entry name" value="NAD(P)-binding Rossmann-fold domains"/>
    <property type="match status" value="1"/>
</dbReference>
<dbReference type="EMBL" id="JARRAG010000002">
    <property type="protein sequence ID" value="MDG3007456.1"/>
    <property type="molecule type" value="Genomic_DNA"/>
</dbReference>
<evidence type="ECO:0000256" key="1">
    <source>
        <dbReference type="ARBA" id="ARBA00004994"/>
    </source>
</evidence>
<dbReference type="PANTHER" id="PTHR21708">
    <property type="entry name" value="PROBABLE 2-DEHYDROPANTOATE 2-REDUCTASE"/>
    <property type="match status" value="1"/>
</dbReference>
<reference evidence="12 13" key="1">
    <citation type="submission" date="2023-03" db="EMBL/GenBank/DDBJ databases">
        <title>Paludisphaera mucosa sp. nov. a novel planctomycete from northern fen.</title>
        <authorList>
            <person name="Ivanova A."/>
        </authorList>
    </citation>
    <scope>NUCLEOTIDE SEQUENCE [LARGE SCALE GENOMIC DNA]</scope>
    <source>
        <strain evidence="12 13">Pla2</strain>
    </source>
</reference>
<dbReference type="EC" id="1.1.1.169" evidence="3 9"/>
<sequence length="309" mass="32532">MRILVVGAGGIGGYFGGRLVEAGRDVTFLVRPGRAAKMAATGLAIRSPAGDADLPASSAVTAEGLATRGPFDLVIVTCKAYDLAAAVEDFAPAVGPRTVVLPLLNGLQHLDALDARFGAGAVFGGLCLISSRRDEHDRIVHLSDVHRLTFGARSPGQADVVREVARAFEGARFEAVASDDVTLAMWEKWVFLATLAGVTCLMRAAVGDVVRAGGTDLVTTMLEEARAIAEANGFAPRAPFLQMSRSRLVDPDSTLTASMLDDLERGGPTEADHILGDLLRRGEPGRGATPSPLRTALLAIRAQENRARR</sequence>
<dbReference type="Pfam" id="PF08546">
    <property type="entry name" value="ApbA_C"/>
    <property type="match status" value="1"/>
</dbReference>
<dbReference type="SUPFAM" id="SSF48179">
    <property type="entry name" value="6-phosphogluconate dehydrogenase C-terminal domain-like"/>
    <property type="match status" value="1"/>
</dbReference>
<feature type="domain" description="Ketopantoate reductase N-terminal" evidence="10">
    <location>
        <begin position="3"/>
        <end position="153"/>
    </location>
</feature>
<evidence type="ECO:0000259" key="10">
    <source>
        <dbReference type="Pfam" id="PF02558"/>
    </source>
</evidence>
<keyword evidence="13" id="KW-1185">Reference proteome</keyword>
<keyword evidence="9" id="KW-0566">Pantothenate biosynthesis</keyword>
<keyword evidence="6 9" id="KW-0560">Oxidoreductase</keyword>
<evidence type="ECO:0000256" key="7">
    <source>
        <dbReference type="ARBA" id="ARBA00032024"/>
    </source>
</evidence>
<evidence type="ECO:0000313" key="13">
    <source>
        <dbReference type="Proteomes" id="UP001216907"/>
    </source>
</evidence>
<accession>A0ABT6FIP5</accession>
<evidence type="ECO:0000256" key="2">
    <source>
        <dbReference type="ARBA" id="ARBA00007870"/>
    </source>
</evidence>
<dbReference type="RefSeq" id="WP_277863735.1">
    <property type="nucleotide sequence ID" value="NZ_JARRAG010000002.1"/>
</dbReference>
<name>A0ABT6FIP5_9BACT</name>
<dbReference type="InterPro" id="IPR036291">
    <property type="entry name" value="NAD(P)-bd_dom_sf"/>
</dbReference>
<evidence type="ECO:0000256" key="3">
    <source>
        <dbReference type="ARBA" id="ARBA00013014"/>
    </source>
</evidence>
<keyword evidence="5 9" id="KW-0521">NADP</keyword>
<gene>
    <name evidence="12" type="ORF">PZE19_27145</name>
</gene>
<dbReference type="Gene3D" id="1.10.1040.10">
    <property type="entry name" value="N-(1-d-carboxylethyl)-l-norvaline Dehydrogenase, domain 2"/>
    <property type="match status" value="1"/>
</dbReference>
<dbReference type="Pfam" id="PF02558">
    <property type="entry name" value="ApbA"/>
    <property type="match status" value="1"/>
</dbReference>
<dbReference type="PANTHER" id="PTHR21708:SF26">
    <property type="entry name" value="2-DEHYDROPANTOATE 2-REDUCTASE"/>
    <property type="match status" value="1"/>
</dbReference>
<evidence type="ECO:0000256" key="9">
    <source>
        <dbReference type="RuleBase" id="RU362068"/>
    </source>
</evidence>
<organism evidence="12 13">
    <name type="scientific">Paludisphaera mucosa</name>
    <dbReference type="NCBI Taxonomy" id="3030827"/>
    <lineage>
        <taxon>Bacteria</taxon>
        <taxon>Pseudomonadati</taxon>
        <taxon>Planctomycetota</taxon>
        <taxon>Planctomycetia</taxon>
        <taxon>Isosphaerales</taxon>
        <taxon>Isosphaeraceae</taxon>
        <taxon>Paludisphaera</taxon>
    </lineage>
</organism>
<comment type="similarity">
    <text evidence="2 9">Belongs to the ketopantoate reductase family.</text>
</comment>
<evidence type="ECO:0000256" key="6">
    <source>
        <dbReference type="ARBA" id="ARBA00023002"/>
    </source>
</evidence>
<evidence type="ECO:0000256" key="5">
    <source>
        <dbReference type="ARBA" id="ARBA00022857"/>
    </source>
</evidence>
<dbReference type="NCBIfam" id="TIGR00745">
    <property type="entry name" value="apbA_panE"/>
    <property type="match status" value="1"/>
</dbReference>
<proteinExistence type="inferred from homology"/>
<comment type="catalytic activity">
    <reaction evidence="8 9">
        <text>(R)-pantoate + NADP(+) = 2-dehydropantoate + NADPH + H(+)</text>
        <dbReference type="Rhea" id="RHEA:16233"/>
        <dbReference type="ChEBI" id="CHEBI:11561"/>
        <dbReference type="ChEBI" id="CHEBI:15378"/>
        <dbReference type="ChEBI" id="CHEBI:15980"/>
        <dbReference type="ChEBI" id="CHEBI:57783"/>
        <dbReference type="ChEBI" id="CHEBI:58349"/>
        <dbReference type="EC" id="1.1.1.169"/>
    </reaction>
</comment>
<comment type="caution">
    <text evidence="12">The sequence shown here is derived from an EMBL/GenBank/DDBJ whole genome shotgun (WGS) entry which is preliminary data.</text>
</comment>
<dbReference type="InterPro" id="IPR013752">
    <property type="entry name" value="KPA_reductase"/>
</dbReference>
<comment type="pathway">
    <text evidence="1 9">Cofactor biosynthesis; (R)-pantothenate biosynthesis; (R)-pantoate from 3-methyl-2-oxobutanoate: step 2/2.</text>
</comment>
<feature type="domain" description="Ketopantoate reductase C-terminal" evidence="11">
    <location>
        <begin position="180"/>
        <end position="283"/>
    </location>
</feature>
<protein>
    <recommendedName>
        <fullName evidence="4 9">2-dehydropantoate 2-reductase</fullName>
        <ecNumber evidence="3 9">1.1.1.169</ecNumber>
    </recommendedName>
    <alternativeName>
        <fullName evidence="7 9">Ketopantoate reductase</fullName>
    </alternativeName>
</protein>
<dbReference type="InterPro" id="IPR003710">
    <property type="entry name" value="ApbA"/>
</dbReference>
<evidence type="ECO:0000313" key="12">
    <source>
        <dbReference type="EMBL" id="MDG3007456.1"/>
    </source>
</evidence>
<dbReference type="InterPro" id="IPR008927">
    <property type="entry name" value="6-PGluconate_DH-like_C_sf"/>
</dbReference>
<evidence type="ECO:0000256" key="8">
    <source>
        <dbReference type="ARBA" id="ARBA00048793"/>
    </source>
</evidence>
<dbReference type="Gene3D" id="3.40.50.720">
    <property type="entry name" value="NAD(P)-binding Rossmann-like Domain"/>
    <property type="match status" value="1"/>
</dbReference>
<dbReference type="InterPro" id="IPR013328">
    <property type="entry name" value="6PGD_dom2"/>
</dbReference>
<dbReference type="Proteomes" id="UP001216907">
    <property type="component" value="Unassembled WGS sequence"/>
</dbReference>
<dbReference type="InterPro" id="IPR013332">
    <property type="entry name" value="KPR_N"/>
</dbReference>
<evidence type="ECO:0000259" key="11">
    <source>
        <dbReference type="Pfam" id="PF08546"/>
    </source>
</evidence>
<evidence type="ECO:0000256" key="4">
    <source>
        <dbReference type="ARBA" id="ARBA00019465"/>
    </source>
</evidence>